<protein>
    <submittedName>
        <fullName evidence="1">Uncharacterized protein</fullName>
    </submittedName>
</protein>
<name>A0A8H3FDJ5_9LECA</name>
<reference evidence="1" key="1">
    <citation type="submission" date="2021-03" db="EMBL/GenBank/DDBJ databases">
        <authorList>
            <person name="Tagirdzhanova G."/>
        </authorList>
    </citation>
    <scope>NUCLEOTIDE SEQUENCE</scope>
</reference>
<organism evidence="1 2">
    <name type="scientific">Heterodermia speciosa</name>
    <dbReference type="NCBI Taxonomy" id="116794"/>
    <lineage>
        <taxon>Eukaryota</taxon>
        <taxon>Fungi</taxon>
        <taxon>Dikarya</taxon>
        <taxon>Ascomycota</taxon>
        <taxon>Pezizomycotina</taxon>
        <taxon>Lecanoromycetes</taxon>
        <taxon>OSLEUM clade</taxon>
        <taxon>Lecanoromycetidae</taxon>
        <taxon>Caliciales</taxon>
        <taxon>Physciaceae</taxon>
        <taxon>Heterodermia</taxon>
    </lineage>
</organism>
<sequence length="199" mass="22396">PNGDLPTSTLAAQLLESLTRAKQYSDHRVRTDFENLLQIFETEQDREQHAETQEDVEESAKLIDVVVKAGIEPLCQDSPFGGRSTIVNQATRSLHVIDATIERCSEVLYFRDSRRVADSIFCGPLYLWLVPKLLIVGTYEQDEGLYSAAAAVIHTIIGIDRKIRLKDGRPHKFNRYTIGCVRGRFPEFPNADASLSSMD</sequence>
<dbReference type="AlphaFoldDB" id="A0A8H3FDJ5"/>
<dbReference type="OrthoDB" id="381190at2759"/>
<keyword evidence="2" id="KW-1185">Reference proteome</keyword>
<comment type="caution">
    <text evidence="1">The sequence shown here is derived from an EMBL/GenBank/DDBJ whole genome shotgun (WGS) entry which is preliminary data.</text>
</comment>
<dbReference type="Proteomes" id="UP000664521">
    <property type="component" value="Unassembled WGS sequence"/>
</dbReference>
<evidence type="ECO:0000313" key="1">
    <source>
        <dbReference type="EMBL" id="CAF9924011.1"/>
    </source>
</evidence>
<evidence type="ECO:0000313" key="2">
    <source>
        <dbReference type="Proteomes" id="UP000664521"/>
    </source>
</evidence>
<proteinExistence type="predicted"/>
<accession>A0A8H3FDJ5</accession>
<feature type="non-terminal residue" evidence="1">
    <location>
        <position position="1"/>
    </location>
</feature>
<dbReference type="EMBL" id="CAJPDS010000034">
    <property type="protein sequence ID" value="CAF9924011.1"/>
    <property type="molecule type" value="Genomic_DNA"/>
</dbReference>
<gene>
    <name evidence="1" type="ORF">HETSPECPRED_005491</name>
</gene>